<sequence>MSFYKINFEQLRQDPQIGEMLSALERGLDEFGIDFYLVGALARDVWMRGIHNITPRRTTKDIDFAVLINDKGVYEALKDHLIAKEKFASSKENAFVLLWKGRYQVDLLPFGAIEDEDGKVETQGVGYTSILVPGFKEVYDSGLPQLQLEDQHQFKFCTLPGIILLKLIAWDDRPEVRRDDIKDISDILKHFFNMYDNEIWDNHNDLFGNENSNLLHIAARVMGREMGEIARRNSKIWTRIEGILHANTVDIRTSKMAVIMVEYFKNTVEENVALLVEVKQGMLERENLNEG</sequence>
<dbReference type="eggNOG" id="COG4849">
    <property type="taxonomic scope" value="Bacteria"/>
</dbReference>
<organism evidence="1 2">
    <name type="scientific">Haliscomenobacter hydrossis (strain ATCC 27775 / DSM 1100 / LMG 10767 / O)</name>
    <dbReference type="NCBI Taxonomy" id="760192"/>
    <lineage>
        <taxon>Bacteria</taxon>
        <taxon>Pseudomonadati</taxon>
        <taxon>Bacteroidota</taxon>
        <taxon>Saprospiria</taxon>
        <taxon>Saprospirales</taxon>
        <taxon>Haliscomenobacteraceae</taxon>
        <taxon>Haliscomenobacter</taxon>
    </lineage>
</organism>
<dbReference type="AlphaFoldDB" id="F4KRV9"/>
<proteinExistence type="predicted"/>
<evidence type="ECO:0000313" key="1">
    <source>
        <dbReference type="EMBL" id="AEE50063.1"/>
    </source>
</evidence>
<dbReference type="Gene3D" id="3.30.460.40">
    <property type="match status" value="1"/>
</dbReference>
<evidence type="ECO:0000313" key="2">
    <source>
        <dbReference type="Proteomes" id="UP000008461"/>
    </source>
</evidence>
<dbReference type="InterPro" id="IPR043519">
    <property type="entry name" value="NT_sf"/>
</dbReference>
<gene>
    <name evidence="1" type="ordered locus">Halhy_2180</name>
</gene>
<dbReference type="STRING" id="760192.Halhy_2180"/>
<name>F4KRV9_HALH1</name>
<reference evidence="1 2" key="1">
    <citation type="journal article" date="2011" name="Stand. Genomic Sci.">
        <title>Complete genome sequence of Haliscomenobacter hydrossis type strain (O).</title>
        <authorList>
            <consortium name="US DOE Joint Genome Institute (JGI-PGF)"/>
            <person name="Daligault H."/>
            <person name="Lapidus A."/>
            <person name="Zeytun A."/>
            <person name="Nolan M."/>
            <person name="Lucas S."/>
            <person name="Del Rio T.G."/>
            <person name="Tice H."/>
            <person name="Cheng J.F."/>
            <person name="Tapia R."/>
            <person name="Han C."/>
            <person name="Goodwin L."/>
            <person name="Pitluck S."/>
            <person name="Liolios K."/>
            <person name="Pagani I."/>
            <person name="Ivanova N."/>
            <person name="Huntemann M."/>
            <person name="Mavromatis K."/>
            <person name="Mikhailova N."/>
            <person name="Pati A."/>
            <person name="Chen A."/>
            <person name="Palaniappan K."/>
            <person name="Land M."/>
            <person name="Hauser L."/>
            <person name="Brambilla E.M."/>
            <person name="Rohde M."/>
            <person name="Verbarg S."/>
            <person name="Goker M."/>
            <person name="Bristow J."/>
            <person name="Eisen J.A."/>
            <person name="Markowitz V."/>
            <person name="Hugenholtz P."/>
            <person name="Kyrpides N.C."/>
            <person name="Klenk H.P."/>
            <person name="Woyke T."/>
        </authorList>
    </citation>
    <scope>NUCLEOTIDE SEQUENCE [LARGE SCALE GENOMIC DNA]</scope>
    <source>
        <strain evidence="2">ATCC 27775 / DSM 1100 / LMG 10767 / O</strain>
    </source>
</reference>
<protein>
    <submittedName>
        <fullName evidence="1">Uncharacterized conserved protein UCP021525</fullName>
    </submittedName>
</protein>
<dbReference type="RefSeq" id="WP_013764615.1">
    <property type="nucleotide sequence ID" value="NC_015510.1"/>
</dbReference>
<reference key="2">
    <citation type="submission" date="2011-04" db="EMBL/GenBank/DDBJ databases">
        <title>Complete sequence of chromosome of Haliscomenobacter hydrossis DSM 1100.</title>
        <authorList>
            <consortium name="US DOE Joint Genome Institute (JGI-PGF)"/>
            <person name="Lucas S."/>
            <person name="Han J."/>
            <person name="Lapidus A."/>
            <person name="Bruce D."/>
            <person name="Goodwin L."/>
            <person name="Pitluck S."/>
            <person name="Peters L."/>
            <person name="Kyrpides N."/>
            <person name="Mavromatis K."/>
            <person name="Ivanova N."/>
            <person name="Ovchinnikova G."/>
            <person name="Pagani I."/>
            <person name="Daligault H."/>
            <person name="Detter J.C."/>
            <person name="Han C."/>
            <person name="Land M."/>
            <person name="Hauser L."/>
            <person name="Markowitz V."/>
            <person name="Cheng J.-F."/>
            <person name="Hugenholtz P."/>
            <person name="Woyke T."/>
            <person name="Wu D."/>
            <person name="Verbarg S."/>
            <person name="Frueling A."/>
            <person name="Brambilla E."/>
            <person name="Klenk H.-P."/>
            <person name="Eisen J.A."/>
        </authorList>
    </citation>
    <scope>NUCLEOTIDE SEQUENCE</scope>
    <source>
        <strain>DSM 1100</strain>
    </source>
</reference>
<keyword evidence="2" id="KW-1185">Reference proteome</keyword>
<dbReference type="HOGENOM" id="CLU_069344_1_0_10"/>
<dbReference type="OrthoDB" id="5918411at2"/>
<accession>F4KRV9</accession>
<dbReference type="EMBL" id="CP002691">
    <property type="protein sequence ID" value="AEE50063.1"/>
    <property type="molecule type" value="Genomic_DNA"/>
</dbReference>
<dbReference type="KEGG" id="hhy:Halhy_2180"/>
<dbReference type="SUPFAM" id="SSF81301">
    <property type="entry name" value="Nucleotidyltransferase"/>
    <property type="match status" value="1"/>
</dbReference>
<dbReference type="Proteomes" id="UP000008461">
    <property type="component" value="Chromosome"/>
</dbReference>